<dbReference type="Proteomes" id="UP000541444">
    <property type="component" value="Unassembled WGS sequence"/>
</dbReference>
<name>A0A7J7LXS1_9MAGN</name>
<protein>
    <submittedName>
        <fullName evidence="1">Uncharacterized protein</fullName>
    </submittedName>
</protein>
<gene>
    <name evidence="1" type="ORF">GIB67_022111</name>
</gene>
<accession>A0A7J7LXS1</accession>
<organism evidence="1 2">
    <name type="scientific">Kingdonia uniflora</name>
    <dbReference type="NCBI Taxonomy" id="39325"/>
    <lineage>
        <taxon>Eukaryota</taxon>
        <taxon>Viridiplantae</taxon>
        <taxon>Streptophyta</taxon>
        <taxon>Embryophyta</taxon>
        <taxon>Tracheophyta</taxon>
        <taxon>Spermatophyta</taxon>
        <taxon>Magnoliopsida</taxon>
        <taxon>Ranunculales</taxon>
        <taxon>Circaeasteraceae</taxon>
        <taxon>Kingdonia</taxon>
    </lineage>
</organism>
<comment type="caution">
    <text evidence="1">The sequence shown here is derived from an EMBL/GenBank/DDBJ whole genome shotgun (WGS) entry which is preliminary data.</text>
</comment>
<evidence type="ECO:0000313" key="2">
    <source>
        <dbReference type="Proteomes" id="UP000541444"/>
    </source>
</evidence>
<dbReference type="AlphaFoldDB" id="A0A7J7LXS1"/>
<evidence type="ECO:0000313" key="1">
    <source>
        <dbReference type="EMBL" id="KAF6147451.1"/>
    </source>
</evidence>
<feature type="non-terminal residue" evidence="1">
    <location>
        <position position="1"/>
    </location>
</feature>
<keyword evidence="2" id="KW-1185">Reference proteome</keyword>
<proteinExistence type="predicted"/>
<sequence>MWWQGPCISRGLCLCLPKEYGELAIVVWNNQNFSIYIFISNRMIQLHKFLYEGCSDFLPGHYKLKTAGS</sequence>
<dbReference type="EMBL" id="JACGCM010001903">
    <property type="protein sequence ID" value="KAF6147451.1"/>
    <property type="molecule type" value="Genomic_DNA"/>
</dbReference>
<reference evidence="1 2" key="1">
    <citation type="journal article" date="2020" name="IScience">
        <title>Genome Sequencing of the Endangered Kingdonia uniflora (Circaeasteraceae, Ranunculales) Reveals Potential Mechanisms of Evolutionary Specialization.</title>
        <authorList>
            <person name="Sun Y."/>
            <person name="Deng T."/>
            <person name="Zhang A."/>
            <person name="Moore M.J."/>
            <person name="Landis J.B."/>
            <person name="Lin N."/>
            <person name="Zhang H."/>
            <person name="Zhang X."/>
            <person name="Huang J."/>
            <person name="Zhang X."/>
            <person name="Sun H."/>
            <person name="Wang H."/>
        </authorList>
    </citation>
    <scope>NUCLEOTIDE SEQUENCE [LARGE SCALE GENOMIC DNA]</scope>
    <source>
        <strain evidence="1">TB1705</strain>
        <tissue evidence="1">Leaf</tissue>
    </source>
</reference>